<feature type="compositionally biased region" description="Gly residues" evidence="1">
    <location>
        <begin position="23"/>
        <end position="36"/>
    </location>
</feature>
<name>A0ABQ0IRM4_9ACTN</name>
<evidence type="ECO:0000313" key="3">
    <source>
        <dbReference type="Proteomes" id="UP000035021"/>
    </source>
</evidence>
<proteinExistence type="predicted"/>
<comment type="caution">
    <text evidence="2">The sequence shown here is derived from an EMBL/GenBank/DDBJ whole genome shotgun (WGS) entry which is preliminary data.</text>
</comment>
<dbReference type="EMBL" id="BAOQ01000062">
    <property type="protein sequence ID" value="GAC86205.1"/>
    <property type="molecule type" value="Genomic_DNA"/>
</dbReference>
<gene>
    <name evidence="2" type="ORF">GP2_062_00010</name>
</gene>
<organism evidence="2 3">
    <name type="scientific">Gordonia paraffinivorans NBRC 108238</name>
    <dbReference type="NCBI Taxonomy" id="1223543"/>
    <lineage>
        <taxon>Bacteria</taxon>
        <taxon>Bacillati</taxon>
        <taxon>Actinomycetota</taxon>
        <taxon>Actinomycetes</taxon>
        <taxon>Mycobacteriales</taxon>
        <taxon>Gordoniaceae</taxon>
        <taxon>Gordonia</taxon>
    </lineage>
</organism>
<keyword evidence="3" id="KW-1185">Reference proteome</keyword>
<feature type="region of interest" description="Disordered" evidence="1">
    <location>
        <begin position="1"/>
        <end position="38"/>
    </location>
</feature>
<evidence type="ECO:0000256" key="1">
    <source>
        <dbReference type="SAM" id="MobiDB-lite"/>
    </source>
</evidence>
<reference evidence="2 3" key="1">
    <citation type="submission" date="2013-02" db="EMBL/GenBank/DDBJ databases">
        <title>Whole genome shotgun sequence of Gordonia paraffinivorans NBRC 108238.</title>
        <authorList>
            <person name="Isaki-Nakamura S."/>
            <person name="Hosoyama A."/>
            <person name="Tsuchikane K."/>
            <person name="Ando Y."/>
            <person name="Baba S."/>
            <person name="Ohji S."/>
            <person name="Hamada M."/>
            <person name="Tamura T."/>
            <person name="Yamazoe A."/>
            <person name="Yamazaki S."/>
            <person name="Fujita N."/>
        </authorList>
    </citation>
    <scope>NUCLEOTIDE SEQUENCE [LARGE SCALE GENOMIC DNA]</scope>
    <source>
        <strain evidence="2 3">NBRC 108238</strain>
    </source>
</reference>
<dbReference type="Proteomes" id="UP000035021">
    <property type="component" value="Unassembled WGS sequence"/>
</dbReference>
<protein>
    <submittedName>
        <fullName evidence="2">Uncharacterized protein</fullName>
    </submittedName>
</protein>
<evidence type="ECO:0000313" key="2">
    <source>
        <dbReference type="EMBL" id="GAC86205.1"/>
    </source>
</evidence>
<sequence>ARVPVPGEAPGPAEQNPAARFPGGDGPPAGGPGGRFPGLRDVKNPLKVRFLAQATKPGGAFTELYHSAYWDLYDRIYADGLADEVLDAIAAELPVTDRMTAQEASESVDSLRAWITRRSAALASQRG</sequence>
<accession>A0ABQ0IRM4</accession>
<feature type="non-terminal residue" evidence="2">
    <location>
        <position position="1"/>
    </location>
</feature>